<feature type="region of interest" description="Disordered" evidence="8">
    <location>
        <begin position="1"/>
        <end position="20"/>
    </location>
</feature>
<feature type="transmembrane region" description="Helical" evidence="9">
    <location>
        <begin position="477"/>
        <end position="496"/>
    </location>
</feature>
<reference evidence="11" key="1">
    <citation type="submission" date="2021-04" db="EMBL/GenBank/DDBJ databases">
        <title>Draft genome of Fusarium avenaceum strain F156N33, isolated from an atmospheric sample in Virginia.</title>
        <authorList>
            <person name="Yang S."/>
            <person name="Vinatzer B.A."/>
            <person name="Coleman J."/>
        </authorList>
    </citation>
    <scope>NUCLEOTIDE SEQUENCE</scope>
    <source>
        <strain evidence="11">F156N33</strain>
    </source>
</reference>
<dbReference type="InterPro" id="IPR021840">
    <property type="entry name" value="DUF3433"/>
</dbReference>
<keyword evidence="4" id="KW-0028">Amino-acid biosynthesis</keyword>
<dbReference type="Pfam" id="PF11915">
    <property type="entry name" value="DUF3433"/>
    <property type="match status" value="2"/>
</dbReference>
<keyword evidence="5" id="KW-0378">Hydrolase</keyword>
<feature type="transmembrane region" description="Helical" evidence="9">
    <location>
        <begin position="231"/>
        <end position="254"/>
    </location>
</feature>
<accession>A0A9P7KTD5</accession>
<protein>
    <recommendedName>
        <fullName evidence="3">histidinol-phosphatase</fullName>
        <ecNumber evidence="3">3.1.3.15</ecNumber>
    </recommendedName>
</protein>
<feature type="transmembrane region" description="Helical" evidence="9">
    <location>
        <begin position="580"/>
        <end position="603"/>
    </location>
</feature>
<dbReference type="Pfam" id="PF02811">
    <property type="entry name" value="PHP"/>
    <property type="match status" value="1"/>
</dbReference>
<evidence type="ECO:0000256" key="8">
    <source>
        <dbReference type="SAM" id="MobiDB-lite"/>
    </source>
</evidence>
<organism evidence="11 12">
    <name type="scientific">Fusarium avenaceum</name>
    <dbReference type="NCBI Taxonomy" id="40199"/>
    <lineage>
        <taxon>Eukaryota</taxon>
        <taxon>Fungi</taxon>
        <taxon>Dikarya</taxon>
        <taxon>Ascomycota</taxon>
        <taxon>Pezizomycotina</taxon>
        <taxon>Sordariomycetes</taxon>
        <taxon>Hypocreomycetidae</taxon>
        <taxon>Hypocreales</taxon>
        <taxon>Nectriaceae</taxon>
        <taxon>Fusarium</taxon>
        <taxon>Fusarium tricinctum species complex</taxon>
    </lineage>
</organism>
<dbReference type="NCBIfam" id="TIGR01856">
    <property type="entry name" value="hisJ_fam"/>
    <property type="match status" value="1"/>
</dbReference>
<evidence type="ECO:0000259" key="10">
    <source>
        <dbReference type="Pfam" id="PF02811"/>
    </source>
</evidence>
<keyword evidence="9" id="KW-0472">Membrane</keyword>
<sequence>MATPWSNMGIHSSDADEKIVVGPYDESRYTASSSGLSYMRYPSTQPSNSTARLVPQPLLSPPIARVSPGPRSPSSPHSLASPQSFQPLNSPSSPGFPLSPFYPPSPGPLQRGQFLNSPISDGFNSPRMSGSPAPTDPRQSAKGPNLMEAVLETPYFDTPPITPRSWGDTSFRETDVVEATEVPLNNGWRPWWLRRRVTSIFIGVCIMLAVIGEVVMWWLSRNNVKSSLKGLWTFGPVVALTYIQVISIMAMLWARVEAQALLYTPWIVLDNRPATVEETRRKQVHRSLLLDYPSLGSYQALTKAVQNRHHLVAASITVKILFRAQIILSTAIFHAEIHVDGTTLLRARLGVLHAVAGIFLIISGVLLPMLYHAPSPRGIAPRDPTSPAGTAALLTSSQQFLSRLTGTGHASMDVVSARLAGSWYTTELTQPGRRPEEMFQLRQHGGGNGPLNMNPFKRPEEVSGTYRPWTQGTRSKIISIVASVAFIVGICVLFNLKGNKDGLDVDDGIFPVWTCVPTIIFAALAIFWTRIDIDNRRLAPFLKLTNKKCRFEESLGLTYMNEFGLHTAGKAMRQQDWAVFLAKCTSMLGWLMPIFTAGLFAVAQIAQTANLELRPETQFESTSKSLSATIDSDIIEQVLMRETPKYPRWTWEDIAIPKVSLVDHPSQWPLPNTELVAKVPGLRGKLDCETVSLYEGEGAGWQCVPLGGSKKEPICGSDQSRTALVASSCPQLSSSYSIQYVWGSCADDGMISVMSCNESIVDVDVYTTFRTEDLYINTDAIPVANASSERTSDVKADISTVYGALEDIGANNKSLKGLDPFFRTLVLSRLQFTSERIIMPERQNSVSQAILVQHGILAAQAMNSDLIRRPLASKLRTRADSRTNIPASVDYVLPRLVQGNIQTFVLIGLLGFTLLFGLLSLRTASRGTLPKSPGSIAAQASLLADSTLWWRLPGGAEWMDDDDLARCMRRRTFHLGWSKGATGSRSYGIGIVQDEGKAAGAAVVSQTTASSSGGLANGRYISMTPGEYSYGDMRNPTMAFTMHSHSGQFCPGHAKDQLEEIVKHAISVGYKTIGFTEHMPRYDLRDLYPEELDNPQAALEALPPLHEEYLVEAQRLRREYASQIDILIGFEAEFIRPTCAAHVRKLAEHPIIDYFIGSVHYVHSTPIDYNKTMFATARDASSRGTEESLYEDYYDLQYDMLKELKPRVVGHFDLVRLMSEDPGRDVRQWKGVWERVMRNLRLAREQDGWLEVNSAGLRKGLAEPYPCRIIAEEWIKMGGKFTFSDDSHGVAQVATNYARTVTYLESLGIQEVWTLKRTPHPDMEGISRVSVGEISVPLSAFRENFA</sequence>
<dbReference type="PANTHER" id="PTHR21039">
    <property type="entry name" value="HISTIDINOL PHOSPHATASE-RELATED"/>
    <property type="match status" value="1"/>
</dbReference>
<keyword evidence="9" id="KW-1133">Transmembrane helix</keyword>
<feature type="compositionally biased region" description="Polar residues" evidence="8">
    <location>
        <begin position="30"/>
        <end position="51"/>
    </location>
</feature>
<dbReference type="PANTHER" id="PTHR21039:SF0">
    <property type="entry name" value="HISTIDINOL-PHOSPHATASE"/>
    <property type="match status" value="1"/>
</dbReference>
<dbReference type="GO" id="GO:0004401">
    <property type="term" value="F:histidinol-phosphatase activity"/>
    <property type="evidence" value="ECO:0007669"/>
    <property type="project" value="UniProtKB-EC"/>
</dbReference>
<dbReference type="EMBL" id="JAGPUO010000001">
    <property type="protein sequence ID" value="KAG5665261.1"/>
    <property type="molecule type" value="Genomic_DNA"/>
</dbReference>
<dbReference type="GO" id="GO:0005737">
    <property type="term" value="C:cytoplasm"/>
    <property type="evidence" value="ECO:0007669"/>
    <property type="project" value="TreeGrafter"/>
</dbReference>
<evidence type="ECO:0000256" key="2">
    <source>
        <dbReference type="ARBA" id="ARBA00009152"/>
    </source>
</evidence>
<dbReference type="Gene3D" id="3.20.20.140">
    <property type="entry name" value="Metal-dependent hydrolases"/>
    <property type="match status" value="1"/>
</dbReference>
<dbReference type="FunFam" id="3.20.20.140:FF:000059">
    <property type="entry name" value="Histidinol-phosphatase"/>
    <property type="match status" value="1"/>
</dbReference>
<dbReference type="GO" id="GO:0000105">
    <property type="term" value="P:L-histidine biosynthetic process"/>
    <property type="evidence" value="ECO:0007669"/>
    <property type="project" value="UniProtKB-KW"/>
</dbReference>
<evidence type="ECO:0000313" key="12">
    <source>
        <dbReference type="Proteomes" id="UP000782241"/>
    </source>
</evidence>
<feature type="transmembrane region" description="Helical" evidence="9">
    <location>
        <begin position="197"/>
        <end position="219"/>
    </location>
</feature>
<dbReference type="InterPro" id="IPR004013">
    <property type="entry name" value="PHP_dom"/>
</dbReference>
<feature type="compositionally biased region" description="Polar residues" evidence="8">
    <location>
        <begin position="1"/>
        <end position="10"/>
    </location>
</feature>
<feature type="transmembrane region" description="Helical" evidence="9">
    <location>
        <begin position="508"/>
        <end position="528"/>
    </location>
</feature>
<evidence type="ECO:0000256" key="4">
    <source>
        <dbReference type="ARBA" id="ARBA00022605"/>
    </source>
</evidence>
<feature type="compositionally biased region" description="Low complexity" evidence="8">
    <location>
        <begin position="67"/>
        <end position="78"/>
    </location>
</feature>
<evidence type="ECO:0000256" key="7">
    <source>
        <dbReference type="ARBA" id="ARBA00049158"/>
    </source>
</evidence>
<feature type="compositionally biased region" description="Polar residues" evidence="8">
    <location>
        <begin position="113"/>
        <end position="128"/>
    </location>
</feature>
<comment type="similarity">
    <text evidence="2">Belongs to the PHP hydrolase family. HisK subfamily.</text>
</comment>
<evidence type="ECO:0000256" key="9">
    <source>
        <dbReference type="SAM" id="Phobius"/>
    </source>
</evidence>
<gene>
    <name evidence="11" type="ORF">KAF25_009386</name>
</gene>
<dbReference type="EC" id="3.1.3.15" evidence="3"/>
<keyword evidence="6" id="KW-0368">Histidine biosynthesis</keyword>
<comment type="catalytic activity">
    <reaction evidence="7">
        <text>L-histidinol phosphate + H2O = L-histidinol + phosphate</text>
        <dbReference type="Rhea" id="RHEA:14465"/>
        <dbReference type="ChEBI" id="CHEBI:15377"/>
        <dbReference type="ChEBI" id="CHEBI:43474"/>
        <dbReference type="ChEBI" id="CHEBI:57699"/>
        <dbReference type="ChEBI" id="CHEBI:57980"/>
        <dbReference type="EC" id="3.1.3.15"/>
    </reaction>
</comment>
<name>A0A9P7KTD5_9HYPO</name>
<keyword evidence="9" id="KW-0812">Transmembrane</keyword>
<comment type="pathway">
    <text evidence="1">Amino-acid biosynthesis; L-histidine biosynthesis; L-histidine from 5-phospho-alpha-D-ribose 1-diphosphate: step 8/9.</text>
</comment>
<dbReference type="CDD" id="cd12110">
    <property type="entry name" value="PHP_HisPPase_Hisj_like"/>
    <property type="match status" value="1"/>
</dbReference>
<comment type="caution">
    <text evidence="11">The sequence shown here is derived from an EMBL/GenBank/DDBJ whole genome shotgun (WGS) entry which is preliminary data.</text>
</comment>
<evidence type="ECO:0000256" key="1">
    <source>
        <dbReference type="ARBA" id="ARBA00004970"/>
    </source>
</evidence>
<feature type="region of interest" description="Disordered" evidence="8">
    <location>
        <begin position="30"/>
        <end position="142"/>
    </location>
</feature>
<feature type="compositionally biased region" description="Low complexity" evidence="8">
    <location>
        <begin position="87"/>
        <end position="99"/>
    </location>
</feature>
<dbReference type="InterPro" id="IPR016195">
    <property type="entry name" value="Pol/histidinol_Pase-like"/>
</dbReference>
<keyword evidence="12" id="KW-1185">Reference proteome</keyword>
<feature type="transmembrane region" description="Helical" evidence="9">
    <location>
        <begin position="311"/>
        <end position="335"/>
    </location>
</feature>
<feature type="transmembrane region" description="Helical" evidence="9">
    <location>
        <begin position="347"/>
        <end position="371"/>
    </location>
</feature>
<evidence type="ECO:0000256" key="3">
    <source>
        <dbReference type="ARBA" id="ARBA00013085"/>
    </source>
</evidence>
<proteinExistence type="inferred from homology"/>
<evidence type="ECO:0000313" key="11">
    <source>
        <dbReference type="EMBL" id="KAG5665261.1"/>
    </source>
</evidence>
<dbReference type="SUPFAM" id="SSF89550">
    <property type="entry name" value="PHP domain-like"/>
    <property type="match status" value="1"/>
</dbReference>
<feature type="domain" description="PHP" evidence="10">
    <location>
        <begin position="1042"/>
        <end position="1254"/>
    </location>
</feature>
<dbReference type="Proteomes" id="UP000782241">
    <property type="component" value="Unassembled WGS sequence"/>
</dbReference>
<evidence type="ECO:0000256" key="5">
    <source>
        <dbReference type="ARBA" id="ARBA00022801"/>
    </source>
</evidence>
<dbReference type="InterPro" id="IPR010140">
    <property type="entry name" value="Histidinol_P_phosphatase_HisJ"/>
</dbReference>
<evidence type="ECO:0000256" key="6">
    <source>
        <dbReference type="ARBA" id="ARBA00023102"/>
    </source>
</evidence>